<gene>
    <name evidence="10" type="primary">murF</name>
    <name evidence="15" type="ORF">GCM10009749_21180</name>
</gene>
<keyword evidence="5 10" id="KW-0067">ATP-binding</keyword>
<evidence type="ECO:0000259" key="14">
    <source>
        <dbReference type="Pfam" id="PF08245"/>
    </source>
</evidence>
<feature type="domain" description="Mur ligase C-terminal" evidence="13">
    <location>
        <begin position="332"/>
        <end position="458"/>
    </location>
</feature>
<comment type="subcellular location">
    <subcellularLocation>
        <location evidence="10 11">Cytoplasm</location>
    </subcellularLocation>
</comment>
<dbReference type="HAMAP" id="MF_02019">
    <property type="entry name" value="MurF"/>
    <property type="match status" value="1"/>
</dbReference>
<keyword evidence="3 10" id="KW-0132">Cell division</keyword>
<evidence type="ECO:0000259" key="12">
    <source>
        <dbReference type="Pfam" id="PF01225"/>
    </source>
</evidence>
<proteinExistence type="inferred from homology"/>
<evidence type="ECO:0000256" key="4">
    <source>
        <dbReference type="ARBA" id="ARBA00022741"/>
    </source>
</evidence>
<dbReference type="InterPro" id="IPR051046">
    <property type="entry name" value="MurCDEF_CellWall_CoF430Synth"/>
</dbReference>
<dbReference type="InterPro" id="IPR013221">
    <property type="entry name" value="Mur_ligase_cen"/>
</dbReference>
<dbReference type="Gene3D" id="3.40.1190.10">
    <property type="entry name" value="Mur-like, catalytic domain"/>
    <property type="match status" value="1"/>
</dbReference>
<dbReference type="SUPFAM" id="SSF53244">
    <property type="entry name" value="MurD-like peptide ligases, peptide-binding domain"/>
    <property type="match status" value="1"/>
</dbReference>
<dbReference type="EC" id="6.3.2.10" evidence="10 11"/>
<evidence type="ECO:0000256" key="7">
    <source>
        <dbReference type="ARBA" id="ARBA00022984"/>
    </source>
</evidence>
<dbReference type="SUPFAM" id="SSF53623">
    <property type="entry name" value="MurD-like peptide ligases, catalytic domain"/>
    <property type="match status" value="1"/>
</dbReference>
<dbReference type="InterPro" id="IPR005863">
    <property type="entry name" value="UDP-N-AcMur_synth"/>
</dbReference>
<protein>
    <recommendedName>
        <fullName evidence="10 11">UDP-N-acetylmuramoyl-tripeptide--D-alanyl-D-alanine ligase</fullName>
        <ecNumber evidence="10 11">6.3.2.10</ecNumber>
    </recommendedName>
    <alternativeName>
        <fullName evidence="10">D-alanyl-D-alanine-adding enzyme</fullName>
    </alternativeName>
</protein>
<evidence type="ECO:0000256" key="8">
    <source>
        <dbReference type="ARBA" id="ARBA00023306"/>
    </source>
</evidence>
<keyword evidence="8 10" id="KW-0131">Cell cycle</keyword>
<keyword evidence="4 10" id="KW-0547">Nucleotide-binding</keyword>
<evidence type="ECO:0000256" key="2">
    <source>
        <dbReference type="ARBA" id="ARBA00022598"/>
    </source>
</evidence>
<dbReference type="Proteomes" id="UP001500002">
    <property type="component" value="Unassembled WGS sequence"/>
</dbReference>
<dbReference type="NCBIfam" id="TIGR01143">
    <property type="entry name" value="murF"/>
    <property type="match status" value="1"/>
</dbReference>
<comment type="pathway">
    <text evidence="10 11">Cell wall biogenesis; peptidoglycan biosynthesis.</text>
</comment>
<keyword evidence="6 10" id="KW-0133">Cell shape</keyword>
<dbReference type="PANTHER" id="PTHR43024">
    <property type="entry name" value="UDP-N-ACETYLMURAMOYL-TRIPEPTIDE--D-ALANYL-D-ALANINE LIGASE"/>
    <property type="match status" value="1"/>
</dbReference>
<evidence type="ECO:0000313" key="15">
    <source>
        <dbReference type="EMBL" id="GAA1811801.1"/>
    </source>
</evidence>
<evidence type="ECO:0000256" key="3">
    <source>
        <dbReference type="ARBA" id="ARBA00022618"/>
    </source>
</evidence>
<evidence type="ECO:0000256" key="9">
    <source>
        <dbReference type="ARBA" id="ARBA00023316"/>
    </source>
</evidence>
<comment type="function">
    <text evidence="10 11">Involved in cell wall formation. Catalyzes the final step in the synthesis of UDP-N-acetylmuramoyl-pentapeptide, the precursor of murein.</text>
</comment>
<dbReference type="Pfam" id="PF08245">
    <property type="entry name" value="Mur_ligase_M"/>
    <property type="match status" value="1"/>
</dbReference>
<organism evidence="15 16">
    <name type="scientific">Agromyces neolithicus</name>
    <dbReference type="NCBI Taxonomy" id="269420"/>
    <lineage>
        <taxon>Bacteria</taxon>
        <taxon>Bacillati</taxon>
        <taxon>Actinomycetota</taxon>
        <taxon>Actinomycetes</taxon>
        <taxon>Micrococcales</taxon>
        <taxon>Microbacteriaceae</taxon>
        <taxon>Agromyces</taxon>
    </lineage>
</organism>
<evidence type="ECO:0000256" key="1">
    <source>
        <dbReference type="ARBA" id="ARBA00022490"/>
    </source>
</evidence>
<keyword evidence="16" id="KW-1185">Reference proteome</keyword>
<feature type="domain" description="Mur ligase N-terminal catalytic" evidence="12">
    <location>
        <begin position="34"/>
        <end position="86"/>
    </location>
</feature>
<evidence type="ECO:0000259" key="13">
    <source>
        <dbReference type="Pfam" id="PF02875"/>
    </source>
</evidence>
<evidence type="ECO:0000256" key="5">
    <source>
        <dbReference type="ARBA" id="ARBA00022840"/>
    </source>
</evidence>
<accession>A0ABN2M6V0</accession>
<dbReference type="InterPro" id="IPR036615">
    <property type="entry name" value="Mur_ligase_C_dom_sf"/>
</dbReference>
<dbReference type="GO" id="GO:0016874">
    <property type="term" value="F:ligase activity"/>
    <property type="evidence" value="ECO:0007669"/>
    <property type="project" value="UniProtKB-KW"/>
</dbReference>
<dbReference type="InterPro" id="IPR004101">
    <property type="entry name" value="Mur_ligase_C"/>
</dbReference>
<dbReference type="InterPro" id="IPR000713">
    <property type="entry name" value="Mur_ligase_N"/>
</dbReference>
<comment type="catalytic activity">
    <reaction evidence="10 11">
        <text>D-alanyl-D-alanine + UDP-N-acetyl-alpha-D-muramoyl-L-alanyl-gamma-D-glutamyl-meso-2,6-diaminopimelate + ATP = UDP-N-acetyl-alpha-D-muramoyl-L-alanyl-gamma-D-glutamyl-meso-2,6-diaminopimeloyl-D-alanyl-D-alanine + ADP + phosphate + H(+)</text>
        <dbReference type="Rhea" id="RHEA:28374"/>
        <dbReference type="ChEBI" id="CHEBI:15378"/>
        <dbReference type="ChEBI" id="CHEBI:30616"/>
        <dbReference type="ChEBI" id="CHEBI:43474"/>
        <dbReference type="ChEBI" id="CHEBI:57822"/>
        <dbReference type="ChEBI" id="CHEBI:61386"/>
        <dbReference type="ChEBI" id="CHEBI:83905"/>
        <dbReference type="ChEBI" id="CHEBI:456216"/>
        <dbReference type="EC" id="6.3.2.10"/>
    </reaction>
</comment>
<dbReference type="RefSeq" id="WP_344295993.1">
    <property type="nucleotide sequence ID" value="NZ_BAAANJ010000007.1"/>
</dbReference>
<evidence type="ECO:0000256" key="10">
    <source>
        <dbReference type="HAMAP-Rule" id="MF_02019"/>
    </source>
</evidence>
<dbReference type="PANTHER" id="PTHR43024:SF1">
    <property type="entry name" value="UDP-N-ACETYLMURAMOYL-TRIPEPTIDE--D-ALANYL-D-ALANINE LIGASE"/>
    <property type="match status" value="1"/>
</dbReference>
<dbReference type="Gene3D" id="3.40.1390.10">
    <property type="entry name" value="MurE/MurF, N-terminal domain"/>
    <property type="match status" value="1"/>
</dbReference>
<keyword evidence="1 10" id="KW-0963">Cytoplasm</keyword>
<dbReference type="Gene3D" id="3.90.190.20">
    <property type="entry name" value="Mur ligase, C-terminal domain"/>
    <property type="match status" value="1"/>
</dbReference>
<evidence type="ECO:0000256" key="6">
    <source>
        <dbReference type="ARBA" id="ARBA00022960"/>
    </source>
</evidence>
<sequence length="475" mass="49533">MIALTLAEIAAATGGTLHLVDTDSSPQTVVSGSVTTDSREVGPGDVFFAKRGEFDDGHRFAPAAAEHGAALLVVEHPLDLAAAQVVVADTVDALGALATEVVRRVRARGHLKVVGVTGSNGKTTTKNLLRAILQGHGATVASRKSFNNEVGGPITALELTDDTEFLVAEMGASAVGEIARLVRMAHPDVGIVLKVGLAHAGEFGGIEQTVLAKSEMVTELAADEVAVLNADDPRVVSMAERTAARVVWFGLGERAEVRATDLVVHARGTDFTITAPAAPADANAVARVRFGVLGEHHVSNALAATAAALQLGVPLADIVAALEQVTLAERWRMQLMGGRDDITVINDAYNASPDSMSAALKTLAQVKAPGTRTIAVLGEMSELGEFSGEEHDRIGLLAVRLGISQLVVVGKGARRLHITAINEGSWDGESAYVETQDEAFDLVVSSVRPGDTVLVKSSNAAGLRLLGDRLGEWFA</sequence>
<dbReference type="InterPro" id="IPR035911">
    <property type="entry name" value="MurE/MurF_N"/>
</dbReference>
<name>A0ABN2M6V0_9MICO</name>
<comment type="caution">
    <text evidence="15">The sequence shown here is derived from an EMBL/GenBank/DDBJ whole genome shotgun (WGS) entry which is preliminary data.</text>
</comment>
<comment type="similarity">
    <text evidence="10">Belongs to the MurCDEF family. MurF subfamily.</text>
</comment>
<evidence type="ECO:0000256" key="11">
    <source>
        <dbReference type="RuleBase" id="RU004136"/>
    </source>
</evidence>
<feature type="binding site" evidence="10">
    <location>
        <begin position="118"/>
        <end position="124"/>
    </location>
    <ligand>
        <name>ATP</name>
        <dbReference type="ChEBI" id="CHEBI:30616"/>
    </ligand>
</feature>
<keyword evidence="2 10" id="KW-0436">Ligase</keyword>
<dbReference type="Pfam" id="PF01225">
    <property type="entry name" value="Mur_ligase"/>
    <property type="match status" value="1"/>
</dbReference>
<dbReference type="EMBL" id="BAAANJ010000007">
    <property type="protein sequence ID" value="GAA1811801.1"/>
    <property type="molecule type" value="Genomic_DNA"/>
</dbReference>
<evidence type="ECO:0000313" key="16">
    <source>
        <dbReference type="Proteomes" id="UP001500002"/>
    </source>
</evidence>
<feature type="domain" description="Mur ligase central" evidence="14">
    <location>
        <begin position="116"/>
        <end position="308"/>
    </location>
</feature>
<reference evidence="15 16" key="1">
    <citation type="journal article" date="2019" name="Int. J. Syst. Evol. Microbiol.">
        <title>The Global Catalogue of Microorganisms (GCM) 10K type strain sequencing project: providing services to taxonomists for standard genome sequencing and annotation.</title>
        <authorList>
            <consortium name="The Broad Institute Genomics Platform"/>
            <consortium name="The Broad Institute Genome Sequencing Center for Infectious Disease"/>
            <person name="Wu L."/>
            <person name="Ma J."/>
        </authorList>
    </citation>
    <scope>NUCLEOTIDE SEQUENCE [LARGE SCALE GENOMIC DNA]</scope>
    <source>
        <strain evidence="15 16">JCM 14322</strain>
    </source>
</reference>
<dbReference type="SUPFAM" id="SSF63418">
    <property type="entry name" value="MurE/MurF N-terminal domain"/>
    <property type="match status" value="1"/>
</dbReference>
<keyword evidence="7 10" id="KW-0573">Peptidoglycan synthesis</keyword>
<dbReference type="Pfam" id="PF02875">
    <property type="entry name" value="Mur_ligase_C"/>
    <property type="match status" value="1"/>
</dbReference>
<dbReference type="InterPro" id="IPR036565">
    <property type="entry name" value="Mur-like_cat_sf"/>
</dbReference>
<keyword evidence="9 10" id="KW-0961">Cell wall biogenesis/degradation</keyword>